<evidence type="ECO:0000256" key="3">
    <source>
        <dbReference type="ARBA" id="ARBA00037247"/>
    </source>
</evidence>
<name>A0ABP1QUV1_9HEXA</name>
<evidence type="ECO:0000259" key="9">
    <source>
        <dbReference type="Pfam" id="PF13193"/>
    </source>
</evidence>
<dbReference type="Gene3D" id="3.30.300.30">
    <property type="match status" value="1"/>
</dbReference>
<proteinExistence type="inferred from homology"/>
<dbReference type="SUPFAM" id="SSF56801">
    <property type="entry name" value="Acetyl-CoA synthetase-like"/>
    <property type="match status" value="1"/>
</dbReference>
<dbReference type="InterPro" id="IPR042099">
    <property type="entry name" value="ANL_N_sf"/>
</dbReference>
<protein>
    <recommendedName>
        <fullName evidence="5">Medium-chain acyl-CoA ligase ACSF2, mitochondrial</fullName>
        <ecNumber evidence="4">6.2.1.2</ecNumber>
    </recommendedName>
</protein>
<comment type="caution">
    <text evidence="10">The sequence shown here is derived from an EMBL/GenBank/DDBJ whole genome shotgun (WGS) entry which is preliminary data.</text>
</comment>
<dbReference type="EC" id="6.2.1.2" evidence="4"/>
<comment type="catalytic activity">
    <reaction evidence="7">
        <text>a medium-chain fatty acid + ATP + CoA = a medium-chain fatty acyl-CoA + AMP + diphosphate</text>
        <dbReference type="Rhea" id="RHEA:48340"/>
        <dbReference type="ChEBI" id="CHEBI:30616"/>
        <dbReference type="ChEBI" id="CHEBI:33019"/>
        <dbReference type="ChEBI" id="CHEBI:57287"/>
        <dbReference type="ChEBI" id="CHEBI:59558"/>
        <dbReference type="ChEBI" id="CHEBI:90546"/>
        <dbReference type="ChEBI" id="CHEBI:456215"/>
        <dbReference type="EC" id="6.2.1.2"/>
    </reaction>
</comment>
<dbReference type="Pfam" id="PF00501">
    <property type="entry name" value="AMP-binding"/>
    <property type="match status" value="1"/>
</dbReference>
<keyword evidence="2" id="KW-0436">Ligase</keyword>
<feature type="domain" description="AMP-dependent synthetase/ligase" evidence="8">
    <location>
        <begin position="146"/>
        <end position="536"/>
    </location>
</feature>
<reference evidence="10 11" key="1">
    <citation type="submission" date="2024-08" db="EMBL/GenBank/DDBJ databases">
        <authorList>
            <person name="Cucini C."/>
            <person name="Frati F."/>
        </authorList>
    </citation>
    <scope>NUCLEOTIDE SEQUENCE [LARGE SCALE GENOMIC DNA]</scope>
</reference>
<dbReference type="Gene3D" id="3.40.50.12780">
    <property type="entry name" value="N-terminal domain of ligase-like"/>
    <property type="match status" value="1"/>
</dbReference>
<evidence type="ECO:0000256" key="5">
    <source>
        <dbReference type="ARBA" id="ARBA00039638"/>
    </source>
</evidence>
<evidence type="ECO:0000256" key="2">
    <source>
        <dbReference type="ARBA" id="ARBA00022598"/>
    </source>
</evidence>
<dbReference type="InterPro" id="IPR000873">
    <property type="entry name" value="AMP-dep_synth/lig_dom"/>
</dbReference>
<evidence type="ECO:0000313" key="10">
    <source>
        <dbReference type="EMBL" id="CAL8111079.1"/>
    </source>
</evidence>
<dbReference type="EMBL" id="CAXLJM020000046">
    <property type="protein sequence ID" value="CAL8111079.1"/>
    <property type="molecule type" value="Genomic_DNA"/>
</dbReference>
<dbReference type="InterPro" id="IPR025110">
    <property type="entry name" value="AMP-bd_C"/>
</dbReference>
<comment type="catalytic activity">
    <reaction evidence="6">
        <text>octanoate + ATP + CoA = octanoyl-CoA + AMP + diphosphate</text>
        <dbReference type="Rhea" id="RHEA:33631"/>
        <dbReference type="ChEBI" id="CHEBI:25646"/>
        <dbReference type="ChEBI" id="CHEBI:30616"/>
        <dbReference type="ChEBI" id="CHEBI:33019"/>
        <dbReference type="ChEBI" id="CHEBI:57287"/>
        <dbReference type="ChEBI" id="CHEBI:57386"/>
        <dbReference type="ChEBI" id="CHEBI:456215"/>
    </reaction>
</comment>
<dbReference type="PROSITE" id="PS51257">
    <property type="entry name" value="PROKAR_LIPOPROTEIN"/>
    <property type="match status" value="1"/>
</dbReference>
<evidence type="ECO:0000259" key="8">
    <source>
        <dbReference type="Pfam" id="PF00501"/>
    </source>
</evidence>
<dbReference type="PROSITE" id="PS00455">
    <property type="entry name" value="AMP_BINDING"/>
    <property type="match status" value="1"/>
</dbReference>
<dbReference type="Proteomes" id="UP001642540">
    <property type="component" value="Unassembled WGS sequence"/>
</dbReference>
<accession>A0ABP1QUV1</accession>
<organism evidence="10 11">
    <name type="scientific">Orchesella dallaii</name>
    <dbReference type="NCBI Taxonomy" id="48710"/>
    <lineage>
        <taxon>Eukaryota</taxon>
        <taxon>Metazoa</taxon>
        <taxon>Ecdysozoa</taxon>
        <taxon>Arthropoda</taxon>
        <taxon>Hexapoda</taxon>
        <taxon>Collembola</taxon>
        <taxon>Entomobryomorpha</taxon>
        <taxon>Entomobryoidea</taxon>
        <taxon>Orchesellidae</taxon>
        <taxon>Orchesellinae</taxon>
        <taxon>Orchesella</taxon>
    </lineage>
</organism>
<dbReference type="InterPro" id="IPR045851">
    <property type="entry name" value="AMP-bd_C_sf"/>
</dbReference>
<sequence length="683" mass="76291">MPSNNKTLIEDAIQNGNGPSSSLSCQSAWRYSYFVASLQSTSKHADFSAVCWCLEKGQSDNDLHKEKNPHEENHDDNDDDDQQDLLFVPLLESLWSMLSKIRTVTLLKRSPTRTVSHWPKPGKKSYLSVSGTTPLLGMTVGNLIDQCATRFPDSLAVVVLTPKKIRKNYREMKTEIDHLGAGFLSLGLKKGDRIGIWGPNSYEWCLTFYAAIKCGAVIVNINPANQTRELVYCLNKVGVKFMVIADQFKTSNYYEMMVKVCPEIETSNPGKITTKTAPTLNTVITIPSVKQKGAFTLDEIIQLGSSVESLKGLESTEKEVQFDDIANIQFTSGTTGSPKGVMLSHHNIVNNAYYYSRRFECSEKDRICLTVPLFHCLGCIVGLLTAAHIGAAVVIPSPGFSPAEAVEAISQEKCTMIYGTPTMHSDIINTPGFENNDRSSIRLAVTGGGNCPTELIRQMQEKYTTDKILNGYGLTEASPVFFQPFLDDSPELRTTTVGYPLEHCEVKVVDRQGKVVEIGRRGEMCVRGYMVMRGYWEDPEKTSETIDSARWLHTGDLAIMLEEGYSQIVGRAKDMIIRGGENIYPKEIEDFLLTHPSIQEAQIFSVPDRRTGEEVCAWLKLRNKAEASVEEIKEYCSGAIAHYKIPRYIRFVNDFPKTASGKIQKFKMQEAMLKQLAILNKIK</sequence>
<evidence type="ECO:0000256" key="1">
    <source>
        <dbReference type="ARBA" id="ARBA00006432"/>
    </source>
</evidence>
<feature type="domain" description="AMP-binding enzyme C-terminal" evidence="9">
    <location>
        <begin position="587"/>
        <end position="662"/>
    </location>
</feature>
<keyword evidence="11" id="KW-1185">Reference proteome</keyword>
<dbReference type="PANTHER" id="PTHR43201:SF5">
    <property type="entry name" value="MEDIUM-CHAIN ACYL-COA LIGASE ACSF2, MITOCHONDRIAL"/>
    <property type="match status" value="1"/>
</dbReference>
<dbReference type="PANTHER" id="PTHR43201">
    <property type="entry name" value="ACYL-COA SYNTHETASE"/>
    <property type="match status" value="1"/>
</dbReference>
<comment type="similarity">
    <text evidence="1">Belongs to the ATP-dependent AMP-binding enzyme family.</text>
</comment>
<evidence type="ECO:0000256" key="6">
    <source>
        <dbReference type="ARBA" id="ARBA00047319"/>
    </source>
</evidence>
<dbReference type="InterPro" id="IPR020845">
    <property type="entry name" value="AMP-binding_CS"/>
</dbReference>
<dbReference type="Pfam" id="PF13193">
    <property type="entry name" value="AMP-binding_C"/>
    <property type="match status" value="1"/>
</dbReference>
<evidence type="ECO:0000256" key="7">
    <source>
        <dbReference type="ARBA" id="ARBA00048277"/>
    </source>
</evidence>
<evidence type="ECO:0000256" key="4">
    <source>
        <dbReference type="ARBA" id="ARBA00039009"/>
    </source>
</evidence>
<gene>
    <name evidence="10" type="ORF">ODALV1_LOCUS14708</name>
</gene>
<evidence type="ECO:0000313" key="11">
    <source>
        <dbReference type="Proteomes" id="UP001642540"/>
    </source>
</evidence>
<comment type="function">
    <text evidence="3">Acyl-CoA synthases catalyze the initial reaction in fatty acid metabolism, by forming a thioester with CoA. Has some preference toward medium-chain substrates. Plays a role in adipocyte differentiation.</text>
</comment>